<keyword evidence="3" id="KW-1185">Reference proteome</keyword>
<dbReference type="RefSeq" id="WP_156641829.1">
    <property type="nucleotide sequence ID" value="NZ_WOXT01000002.1"/>
</dbReference>
<feature type="signal peptide" evidence="1">
    <location>
        <begin position="1"/>
        <end position="22"/>
    </location>
</feature>
<organism evidence="2 3">
    <name type="scientific">Noviluteimonas gilva</name>
    <dbReference type="NCBI Taxonomy" id="2682097"/>
    <lineage>
        <taxon>Bacteria</taxon>
        <taxon>Pseudomonadati</taxon>
        <taxon>Pseudomonadota</taxon>
        <taxon>Gammaproteobacteria</taxon>
        <taxon>Lysobacterales</taxon>
        <taxon>Lysobacteraceae</taxon>
        <taxon>Noviluteimonas</taxon>
    </lineage>
</organism>
<keyword evidence="1" id="KW-0732">Signal</keyword>
<evidence type="ECO:0000256" key="1">
    <source>
        <dbReference type="SAM" id="SignalP"/>
    </source>
</evidence>
<name>A0A7C9I5Q9_9GAMM</name>
<dbReference type="EMBL" id="WOXT01000002">
    <property type="protein sequence ID" value="MUV14549.1"/>
    <property type="molecule type" value="Genomic_DNA"/>
</dbReference>
<protein>
    <submittedName>
        <fullName evidence="2">Uncharacterized protein</fullName>
    </submittedName>
</protein>
<feature type="chain" id="PRO_5028912964" evidence="1">
    <location>
        <begin position="23"/>
        <end position="144"/>
    </location>
</feature>
<reference evidence="2 3" key="1">
    <citation type="submission" date="2019-12" db="EMBL/GenBank/DDBJ databases">
        <authorList>
            <person name="Xu J."/>
        </authorList>
    </citation>
    <scope>NUCLEOTIDE SEQUENCE [LARGE SCALE GENOMIC DNA]</scope>
    <source>
        <strain evidence="2 3">HX-5-24</strain>
    </source>
</reference>
<sequence>MHLLPRVLAVVAACAIFPAAHAACTAATIKGYFAASGGGSYFSTYAAFGVAHVYFNGVNAVSISNYKEGQDGSVRVFTGYGSYQVDQYCRGTASIALKENGVAAGTISLSFVASGTPTSPQLQALISNPATGFTGGAVLNKINL</sequence>
<accession>A0A7C9I5Q9</accession>
<comment type="caution">
    <text evidence="2">The sequence shown here is derived from an EMBL/GenBank/DDBJ whole genome shotgun (WGS) entry which is preliminary data.</text>
</comment>
<evidence type="ECO:0000313" key="2">
    <source>
        <dbReference type="EMBL" id="MUV14549.1"/>
    </source>
</evidence>
<dbReference type="AlphaFoldDB" id="A0A7C9I5Q9"/>
<proteinExistence type="predicted"/>
<dbReference type="Proteomes" id="UP000479692">
    <property type="component" value="Unassembled WGS sequence"/>
</dbReference>
<evidence type="ECO:0000313" key="3">
    <source>
        <dbReference type="Proteomes" id="UP000479692"/>
    </source>
</evidence>
<gene>
    <name evidence="2" type="ORF">GN331_10050</name>
</gene>